<dbReference type="SUPFAM" id="SSF52402">
    <property type="entry name" value="Adenine nucleotide alpha hydrolases-like"/>
    <property type="match status" value="1"/>
</dbReference>
<keyword evidence="2" id="KW-1185">Reference proteome</keyword>
<evidence type="ECO:0000313" key="2">
    <source>
        <dbReference type="Proteomes" id="UP001164305"/>
    </source>
</evidence>
<dbReference type="Gene3D" id="3.40.50.620">
    <property type="entry name" value="HUPs"/>
    <property type="match status" value="1"/>
</dbReference>
<protein>
    <submittedName>
        <fullName evidence="1">Uncharacterized protein</fullName>
    </submittedName>
</protein>
<evidence type="ECO:0000313" key="1">
    <source>
        <dbReference type="EMBL" id="UYG16546.1"/>
    </source>
</evidence>
<dbReference type="Proteomes" id="UP001164305">
    <property type="component" value="Chromosome"/>
</dbReference>
<proteinExistence type="predicted"/>
<accession>A0ABY6G1N0</accession>
<reference evidence="1" key="1">
    <citation type="submission" date="2022-10" db="EMBL/GenBank/DDBJ databases">
        <title>Whole-Genome Sequencing of Brachybacterium huguangmaarense BRM-3, Isolated from Betula schmidtii.</title>
        <authorList>
            <person name="Haam D."/>
        </authorList>
    </citation>
    <scope>NUCLEOTIDE SEQUENCE</scope>
    <source>
        <strain evidence="1">BRM-3</strain>
    </source>
</reference>
<dbReference type="RefSeq" id="WP_263593759.1">
    <property type="nucleotide sequence ID" value="NZ_CP107020.1"/>
</dbReference>
<sequence length="180" mass="19369">MSSSFIVLSEVPIDASDAMTALGYLGLGPEDDDASGEDAPAAPHRVRVVVPRDTDRSLVAEVIDALGMADLRGAWEAIVERARRERTEDSARADADAVLATVIDAFERVGCRAEGSLSEDDPLPAVRRLLDDCESQAVVVFSDPQLLEETFAQDWAHKVEDELHATVLHLYPGSPTIGTS</sequence>
<organism evidence="1 2">
    <name type="scientific">Brachybacterium huguangmaarense</name>
    <dbReference type="NCBI Taxonomy" id="1652028"/>
    <lineage>
        <taxon>Bacteria</taxon>
        <taxon>Bacillati</taxon>
        <taxon>Actinomycetota</taxon>
        <taxon>Actinomycetes</taxon>
        <taxon>Micrococcales</taxon>
        <taxon>Dermabacteraceae</taxon>
        <taxon>Brachybacterium</taxon>
    </lineage>
</organism>
<dbReference type="EMBL" id="CP107020">
    <property type="protein sequence ID" value="UYG16546.1"/>
    <property type="molecule type" value="Genomic_DNA"/>
</dbReference>
<gene>
    <name evidence="1" type="ORF">BRM3_13215</name>
</gene>
<dbReference type="InterPro" id="IPR014729">
    <property type="entry name" value="Rossmann-like_a/b/a_fold"/>
</dbReference>
<name>A0ABY6G1N0_9MICO</name>